<accession>A0ACB9WYQ8</accession>
<reference evidence="1" key="1">
    <citation type="submission" date="2022-05" db="EMBL/GenBank/DDBJ databases">
        <title>Chromosome-level genome of Chaenocephalus aceratus.</title>
        <authorList>
            <person name="Park H."/>
        </authorList>
    </citation>
    <scope>NUCLEOTIDE SEQUENCE</scope>
    <source>
        <strain evidence="1">KU_202001</strain>
    </source>
</reference>
<dbReference type="Proteomes" id="UP001057452">
    <property type="component" value="Chromosome 10"/>
</dbReference>
<proteinExistence type="predicted"/>
<organism evidence="1 2">
    <name type="scientific">Chaenocephalus aceratus</name>
    <name type="common">Blackfin icefish</name>
    <name type="synonym">Chaenichthys aceratus</name>
    <dbReference type="NCBI Taxonomy" id="36190"/>
    <lineage>
        <taxon>Eukaryota</taxon>
        <taxon>Metazoa</taxon>
        <taxon>Chordata</taxon>
        <taxon>Craniata</taxon>
        <taxon>Vertebrata</taxon>
        <taxon>Euteleostomi</taxon>
        <taxon>Actinopterygii</taxon>
        <taxon>Neopterygii</taxon>
        <taxon>Teleostei</taxon>
        <taxon>Neoteleostei</taxon>
        <taxon>Acanthomorphata</taxon>
        <taxon>Eupercaria</taxon>
        <taxon>Perciformes</taxon>
        <taxon>Notothenioidei</taxon>
        <taxon>Channichthyidae</taxon>
        <taxon>Chaenocephalus</taxon>
    </lineage>
</organism>
<evidence type="ECO:0000313" key="2">
    <source>
        <dbReference type="Proteomes" id="UP001057452"/>
    </source>
</evidence>
<dbReference type="EMBL" id="CM043794">
    <property type="protein sequence ID" value="KAI4819216.1"/>
    <property type="molecule type" value="Genomic_DNA"/>
</dbReference>
<sequence>GKTWRLLPGSDDSKLDGVEGRRWGGRGEVGGGRTVGKKGGEIAEMQALDWEDGGLSCCFTERYRPQHLQEKQSHQPPVRPGSGCTAPGSEQRDPGREGGGGGRGTSACKTKVHV</sequence>
<keyword evidence="2" id="KW-1185">Reference proteome</keyword>
<name>A0ACB9WYQ8_CHAAC</name>
<feature type="non-terminal residue" evidence="1">
    <location>
        <position position="1"/>
    </location>
</feature>
<feature type="non-terminal residue" evidence="1">
    <location>
        <position position="114"/>
    </location>
</feature>
<gene>
    <name evidence="1" type="ORF">KUCAC02_004473</name>
</gene>
<protein>
    <submittedName>
        <fullName evidence="1">Uncharacterized protein</fullName>
    </submittedName>
</protein>
<evidence type="ECO:0000313" key="1">
    <source>
        <dbReference type="EMBL" id="KAI4819216.1"/>
    </source>
</evidence>
<comment type="caution">
    <text evidence="1">The sequence shown here is derived from an EMBL/GenBank/DDBJ whole genome shotgun (WGS) entry which is preliminary data.</text>
</comment>